<reference evidence="1" key="1">
    <citation type="journal article" date="2014" name="BMC Genomics">
        <title>The Babesia bovis gene and promoter model: an update from full-length EST analysis.</title>
        <authorList>
            <person name="Yamagishi J."/>
            <person name="Wakaguri H."/>
            <person name="Yokoyama N."/>
            <person name="Yamashita R."/>
            <person name="Suzuki Y."/>
            <person name="Xuan X."/>
            <person name="Igarashi I."/>
        </authorList>
    </citation>
    <scope>NUCLEOTIDE SEQUENCE</scope>
    <source>
        <strain evidence="1">Texas</strain>
    </source>
</reference>
<name>S6B2A0_BABBO</name>
<evidence type="ECO:0000313" key="1">
    <source>
        <dbReference type="EMBL" id="BAN65493.1"/>
    </source>
</evidence>
<protein>
    <submittedName>
        <fullName evidence="1">Uncharacterized protein</fullName>
    </submittedName>
</protein>
<proteinExistence type="evidence at transcript level"/>
<sequence>MALKCDFKFVYWFIILRVRTNCFAIMRKSFMWPFLASVFKRCKRMDSSRSCLIRLRSS</sequence>
<organism evidence="1">
    <name type="scientific">Babesia bovis</name>
    <dbReference type="NCBI Taxonomy" id="5865"/>
    <lineage>
        <taxon>Eukaryota</taxon>
        <taxon>Sar</taxon>
        <taxon>Alveolata</taxon>
        <taxon>Apicomplexa</taxon>
        <taxon>Aconoidasida</taxon>
        <taxon>Piroplasmida</taxon>
        <taxon>Babesiidae</taxon>
        <taxon>Babesia</taxon>
    </lineage>
</organism>
<accession>S6B2A0</accession>
<dbReference type="AlphaFoldDB" id="S6B2A0"/>
<dbReference type="EMBL" id="AK441699">
    <property type="protein sequence ID" value="BAN65493.1"/>
    <property type="molecule type" value="mRNA"/>
</dbReference>